<reference evidence="2" key="1">
    <citation type="journal article" date="2019" name="Int. J. Syst. Evol. Microbiol.">
        <title>The Global Catalogue of Microorganisms (GCM) 10K type strain sequencing project: providing services to taxonomists for standard genome sequencing and annotation.</title>
        <authorList>
            <consortium name="The Broad Institute Genomics Platform"/>
            <consortium name="The Broad Institute Genome Sequencing Center for Infectious Disease"/>
            <person name="Wu L."/>
            <person name="Ma J."/>
        </authorList>
    </citation>
    <scope>NUCLEOTIDE SEQUENCE [LARGE SCALE GENOMIC DNA]</scope>
    <source>
        <strain evidence="2">CECT 8551</strain>
    </source>
</reference>
<evidence type="ECO:0000313" key="2">
    <source>
        <dbReference type="Proteomes" id="UP001595766"/>
    </source>
</evidence>
<proteinExistence type="predicted"/>
<evidence type="ECO:0000313" key="1">
    <source>
        <dbReference type="EMBL" id="MFC3976095.1"/>
    </source>
</evidence>
<keyword evidence="2" id="KW-1185">Reference proteome</keyword>
<accession>A0ABV8EJL9</accession>
<organism evidence="1 2">
    <name type="scientific">Belliella kenyensis</name>
    <dbReference type="NCBI Taxonomy" id="1472724"/>
    <lineage>
        <taxon>Bacteria</taxon>
        <taxon>Pseudomonadati</taxon>
        <taxon>Bacteroidota</taxon>
        <taxon>Cytophagia</taxon>
        <taxon>Cytophagales</taxon>
        <taxon>Cyclobacteriaceae</taxon>
        <taxon>Belliella</taxon>
    </lineage>
</organism>
<sequence>MRQNYKPLGKDIQPASGRKSDLEDLPLVGLSIQKKFIPSIANTIGTDMSTFRIIERNQFAYDPVTSRNGEKNHVSTLTKKMKGKYSKCKMPFDGLKFSNSLFSLTTVSKKELCHDIFVFFPDEFFRWFSYNPKLFI</sequence>
<dbReference type="RefSeq" id="WP_241292754.1">
    <property type="nucleotide sequence ID" value="NZ_JAKZGR010000004.1"/>
</dbReference>
<dbReference type="EMBL" id="JBHSAV010000017">
    <property type="protein sequence ID" value="MFC3976095.1"/>
    <property type="molecule type" value="Genomic_DNA"/>
</dbReference>
<protein>
    <submittedName>
        <fullName evidence="1">Uncharacterized protein</fullName>
    </submittedName>
</protein>
<dbReference type="Proteomes" id="UP001595766">
    <property type="component" value="Unassembled WGS sequence"/>
</dbReference>
<gene>
    <name evidence="1" type="ORF">ACFOUP_06890</name>
</gene>
<comment type="caution">
    <text evidence="1">The sequence shown here is derived from an EMBL/GenBank/DDBJ whole genome shotgun (WGS) entry which is preliminary data.</text>
</comment>
<name>A0ABV8EJL9_9BACT</name>